<accession>A0A843WUS4</accession>
<evidence type="ECO:0000313" key="3">
    <source>
        <dbReference type="Proteomes" id="UP000652761"/>
    </source>
</evidence>
<dbReference type="AlphaFoldDB" id="A0A843WUS4"/>
<proteinExistence type="predicted"/>
<dbReference type="EMBL" id="NMUH01003599">
    <property type="protein sequence ID" value="MQM06310.1"/>
    <property type="molecule type" value="Genomic_DNA"/>
</dbReference>
<protein>
    <submittedName>
        <fullName evidence="2">Uncharacterized protein</fullName>
    </submittedName>
</protein>
<name>A0A843WUS4_COLES</name>
<reference evidence="2" key="1">
    <citation type="submission" date="2017-07" db="EMBL/GenBank/DDBJ databases">
        <title>Taro Niue Genome Assembly and Annotation.</title>
        <authorList>
            <person name="Atibalentja N."/>
            <person name="Keating K."/>
            <person name="Fields C.J."/>
        </authorList>
    </citation>
    <scope>NUCLEOTIDE SEQUENCE</scope>
    <source>
        <strain evidence="2">Niue_2</strain>
        <tissue evidence="2">Leaf</tissue>
    </source>
</reference>
<keyword evidence="3" id="KW-1185">Reference proteome</keyword>
<dbReference type="Proteomes" id="UP000652761">
    <property type="component" value="Unassembled WGS sequence"/>
</dbReference>
<feature type="compositionally biased region" description="Basic residues" evidence="1">
    <location>
        <begin position="1"/>
        <end position="11"/>
    </location>
</feature>
<organism evidence="2 3">
    <name type="scientific">Colocasia esculenta</name>
    <name type="common">Wild taro</name>
    <name type="synonym">Arum esculentum</name>
    <dbReference type="NCBI Taxonomy" id="4460"/>
    <lineage>
        <taxon>Eukaryota</taxon>
        <taxon>Viridiplantae</taxon>
        <taxon>Streptophyta</taxon>
        <taxon>Embryophyta</taxon>
        <taxon>Tracheophyta</taxon>
        <taxon>Spermatophyta</taxon>
        <taxon>Magnoliopsida</taxon>
        <taxon>Liliopsida</taxon>
        <taxon>Araceae</taxon>
        <taxon>Aroideae</taxon>
        <taxon>Colocasieae</taxon>
        <taxon>Colocasia</taxon>
    </lineage>
</organism>
<gene>
    <name evidence="2" type="ORF">Taro_039132</name>
</gene>
<comment type="caution">
    <text evidence="2">The sequence shown here is derived from an EMBL/GenBank/DDBJ whole genome shotgun (WGS) entry which is preliminary data.</text>
</comment>
<feature type="region of interest" description="Disordered" evidence="1">
    <location>
        <begin position="1"/>
        <end position="101"/>
    </location>
</feature>
<evidence type="ECO:0000256" key="1">
    <source>
        <dbReference type="SAM" id="MobiDB-lite"/>
    </source>
</evidence>
<evidence type="ECO:0000313" key="2">
    <source>
        <dbReference type="EMBL" id="MQM06310.1"/>
    </source>
</evidence>
<sequence>MFMRVRRHRGSHLLPPSDLRVQGRAGGLGSASRLGRCRRPPNPVRGDSGESALSPPPRDHCQPAGAPVAHPPAQATPVATPCDLVGQPSHTHNPISEVLFL</sequence>